<accession>A0ABQ5LQV2</accession>
<proteinExistence type="predicted"/>
<organism evidence="3 4">
    <name type="scientific">Sinisalibacter aestuarii</name>
    <dbReference type="NCBI Taxonomy" id="2949426"/>
    <lineage>
        <taxon>Bacteria</taxon>
        <taxon>Pseudomonadati</taxon>
        <taxon>Pseudomonadota</taxon>
        <taxon>Alphaproteobacteria</taxon>
        <taxon>Rhodobacterales</taxon>
        <taxon>Roseobacteraceae</taxon>
        <taxon>Sinisalibacter</taxon>
    </lineage>
</organism>
<name>A0ABQ5LQV2_9RHOB</name>
<evidence type="ECO:0000313" key="3">
    <source>
        <dbReference type="EMBL" id="GKY87389.1"/>
    </source>
</evidence>
<sequence>MDIATIFTKQSVRPETKAGVVVHALACAAALTAFTASVASAQDGTDRIHSIVEIQNLFGHYANALDSGRISEAASLWTEDGGAAVYYRTEDGTGLVLTDQPHPQGKADGCVFMGRENLVSYWGAFGLGGDLPRAKGLEYDGNNFRHQISSIWVKEVVGDTAKASAFWGGQERRGIYEWFLKRVEGEWKIHWSTYVLDGPRDYPCTLVNPDFPLPEDGSFGVTPSLANPSF</sequence>
<keyword evidence="1" id="KW-0732">Signal</keyword>
<protein>
    <recommendedName>
        <fullName evidence="2">SnoaL-like domain-containing protein</fullName>
    </recommendedName>
</protein>
<dbReference type="Proteomes" id="UP001144205">
    <property type="component" value="Unassembled WGS sequence"/>
</dbReference>
<dbReference type="CDD" id="cd00531">
    <property type="entry name" value="NTF2_like"/>
    <property type="match status" value="1"/>
</dbReference>
<dbReference type="EMBL" id="BROH01000002">
    <property type="protein sequence ID" value="GKY87389.1"/>
    <property type="molecule type" value="Genomic_DNA"/>
</dbReference>
<dbReference type="Gene3D" id="3.10.450.50">
    <property type="match status" value="1"/>
</dbReference>
<feature type="signal peptide" evidence="1">
    <location>
        <begin position="1"/>
        <end position="41"/>
    </location>
</feature>
<dbReference type="InterPro" id="IPR037401">
    <property type="entry name" value="SnoaL-like"/>
</dbReference>
<dbReference type="RefSeq" id="WP_281841374.1">
    <property type="nucleotide sequence ID" value="NZ_BROH01000002.1"/>
</dbReference>
<keyword evidence="4" id="KW-1185">Reference proteome</keyword>
<reference evidence="3" key="1">
    <citation type="journal article" date="2023" name="Int. J. Syst. Evol. Microbiol.">
        <title>Sinisalibacter aestuarii sp. nov., isolated from estuarine sediment of the Arakawa River.</title>
        <authorList>
            <person name="Arafat S.T."/>
            <person name="Hirano S."/>
            <person name="Sato A."/>
            <person name="Takeuchi K."/>
            <person name="Yasuda T."/>
            <person name="Terahara T."/>
            <person name="Hamada M."/>
            <person name="Kobayashi T."/>
        </authorList>
    </citation>
    <scope>NUCLEOTIDE SEQUENCE</scope>
    <source>
        <strain evidence="3">B-399</strain>
    </source>
</reference>
<evidence type="ECO:0000313" key="4">
    <source>
        <dbReference type="Proteomes" id="UP001144205"/>
    </source>
</evidence>
<dbReference type="SUPFAM" id="SSF54427">
    <property type="entry name" value="NTF2-like"/>
    <property type="match status" value="1"/>
</dbReference>
<evidence type="ECO:0000256" key="1">
    <source>
        <dbReference type="SAM" id="SignalP"/>
    </source>
</evidence>
<evidence type="ECO:0000259" key="2">
    <source>
        <dbReference type="Pfam" id="PF13577"/>
    </source>
</evidence>
<feature type="domain" description="SnoaL-like" evidence="2">
    <location>
        <begin position="47"/>
        <end position="190"/>
    </location>
</feature>
<comment type="caution">
    <text evidence="3">The sequence shown here is derived from an EMBL/GenBank/DDBJ whole genome shotgun (WGS) entry which is preliminary data.</text>
</comment>
<feature type="chain" id="PRO_5046225591" description="SnoaL-like domain-containing protein" evidence="1">
    <location>
        <begin position="42"/>
        <end position="230"/>
    </location>
</feature>
<dbReference type="Pfam" id="PF13577">
    <property type="entry name" value="SnoaL_4"/>
    <property type="match status" value="1"/>
</dbReference>
<gene>
    <name evidence="3" type="ORF">STA1M1_12580</name>
</gene>
<dbReference type="InterPro" id="IPR032710">
    <property type="entry name" value="NTF2-like_dom_sf"/>
</dbReference>